<dbReference type="InterPro" id="IPR008983">
    <property type="entry name" value="Tumour_necrosis_fac-like_dom"/>
</dbReference>
<dbReference type="InterPro" id="IPR006052">
    <property type="entry name" value="TNF_dom"/>
</dbReference>
<evidence type="ECO:0000313" key="8">
    <source>
        <dbReference type="Ensembl" id="ENSPNYP00000026944.1"/>
    </source>
</evidence>
<evidence type="ECO:0000259" key="7">
    <source>
        <dbReference type="PROSITE" id="PS50049"/>
    </source>
</evidence>
<dbReference type="GO" id="GO:0030890">
    <property type="term" value="P:positive regulation of B cell proliferation"/>
    <property type="evidence" value="ECO:0007669"/>
    <property type="project" value="TreeGrafter"/>
</dbReference>
<evidence type="ECO:0000313" key="10">
    <source>
        <dbReference type="RefSeq" id="XP_005747242.1"/>
    </source>
</evidence>
<feature type="domain" description="THD" evidence="7">
    <location>
        <begin position="117"/>
        <end position="260"/>
    </location>
</feature>
<dbReference type="STRING" id="303518.ENSPNYP00000026944"/>
<reference evidence="10" key="2">
    <citation type="submission" date="2025-04" db="UniProtKB">
        <authorList>
            <consortium name="RefSeq"/>
        </authorList>
    </citation>
    <scope>IDENTIFICATION</scope>
</reference>
<protein>
    <submittedName>
        <fullName evidence="8">TNF superfamily member 13b</fullName>
    </submittedName>
    <submittedName>
        <fullName evidence="10">Tumor necrosis factor ligand superfamily member 13B</fullName>
    </submittedName>
</protein>
<dbReference type="Pfam" id="PF00229">
    <property type="entry name" value="TNF"/>
    <property type="match status" value="1"/>
</dbReference>
<evidence type="ECO:0000256" key="2">
    <source>
        <dbReference type="ARBA" id="ARBA00008670"/>
    </source>
</evidence>
<dbReference type="GO" id="GO:0005164">
    <property type="term" value="F:tumor necrosis factor receptor binding"/>
    <property type="evidence" value="ECO:0007669"/>
    <property type="project" value="InterPro"/>
</dbReference>
<proteinExistence type="inferred from homology"/>
<dbReference type="PROSITE" id="PS50049">
    <property type="entry name" value="THD_2"/>
    <property type="match status" value="1"/>
</dbReference>
<dbReference type="Ensembl" id="ENSPNYT00000027604.1">
    <property type="protein sequence ID" value="ENSPNYP00000026944.1"/>
    <property type="gene ID" value="ENSPNYG00000020326.1"/>
</dbReference>
<comment type="similarity">
    <text evidence="2">Belongs to the tumor necrosis factor family.</text>
</comment>
<gene>
    <name evidence="10" type="primary">tnfsf13b</name>
</gene>
<dbReference type="PANTHER" id="PTHR15151:SF24">
    <property type="entry name" value="A PROLIFERATION-INDUCING LIGAND-LIKE PROTEIN-RELATED"/>
    <property type="match status" value="1"/>
</dbReference>
<keyword evidence="6" id="KW-0325">Glycoprotein</keyword>
<dbReference type="GO" id="GO:0005125">
    <property type="term" value="F:cytokine activity"/>
    <property type="evidence" value="ECO:0007669"/>
    <property type="project" value="UniProtKB-KW"/>
</dbReference>
<dbReference type="InterPro" id="IPR051748">
    <property type="entry name" value="TNF_Ligand_Superfamily"/>
</dbReference>
<dbReference type="GeneID" id="102197059"/>
<dbReference type="GO" id="GO:0005615">
    <property type="term" value="C:extracellular space"/>
    <property type="evidence" value="ECO:0007669"/>
    <property type="project" value="UniProtKB-KW"/>
</dbReference>
<keyword evidence="5" id="KW-1015">Disulfide bond</keyword>
<dbReference type="Proteomes" id="UP000695023">
    <property type="component" value="Unplaced"/>
</dbReference>
<dbReference type="GO" id="GO:0006955">
    <property type="term" value="P:immune response"/>
    <property type="evidence" value="ECO:0007669"/>
    <property type="project" value="InterPro"/>
</dbReference>
<dbReference type="AlphaFoldDB" id="A0A3B4GXN3"/>
<name>A0A3B4GXN3_9CICH</name>
<dbReference type="GO" id="GO:0016020">
    <property type="term" value="C:membrane"/>
    <property type="evidence" value="ECO:0007669"/>
    <property type="project" value="InterPro"/>
</dbReference>
<dbReference type="CTD" id="10673"/>
<evidence type="ECO:0000256" key="1">
    <source>
        <dbReference type="ARBA" id="ARBA00004613"/>
    </source>
</evidence>
<evidence type="ECO:0000256" key="4">
    <source>
        <dbReference type="ARBA" id="ARBA00022525"/>
    </source>
</evidence>
<evidence type="ECO:0000256" key="5">
    <source>
        <dbReference type="ARBA" id="ARBA00023157"/>
    </source>
</evidence>
<dbReference type="Gene3D" id="2.60.120.40">
    <property type="match status" value="1"/>
</dbReference>
<reference evidence="8" key="1">
    <citation type="submission" date="2023-09" db="UniProtKB">
        <authorList>
            <consortium name="Ensembl"/>
        </authorList>
    </citation>
    <scope>IDENTIFICATION</scope>
</reference>
<evidence type="ECO:0000256" key="6">
    <source>
        <dbReference type="ARBA" id="ARBA00023180"/>
    </source>
</evidence>
<keyword evidence="9" id="KW-1185">Reference proteome</keyword>
<dbReference type="SUPFAM" id="SSF49842">
    <property type="entry name" value="TNF-like"/>
    <property type="match status" value="1"/>
</dbReference>
<dbReference type="GeneTree" id="ENSGT00940000157536"/>
<dbReference type="PANTHER" id="PTHR15151">
    <property type="entry name" value="PROTEIN EIGER"/>
    <property type="match status" value="1"/>
</dbReference>
<accession>A0A3B4GXN3</accession>
<organism evidence="8">
    <name type="scientific">Pundamilia nyererei</name>
    <dbReference type="NCBI Taxonomy" id="303518"/>
    <lineage>
        <taxon>Eukaryota</taxon>
        <taxon>Metazoa</taxon>
        <taxon>Chordata</taxon>
        <taxon>Craniata</taxon>
        <taxon>Vertebrata</taxon>
        <taxon>Euteleostomi</taxon>
        <taxon>Actinopterygii</taxon>
        <taxon>Neopterygii</taxon>
        <taxon>Teleostei</taxon>
        <taxon>Neoteleostei</taxon>
        <taxon>Acanthomorphata</taxon>
        <taxon>Ovalentaria</taxon>
        <taxon>Cichlomorphae</taxon>
        <taxon>Cichliformes</taxon>
        <taxon>Cichlidae</taxon>
        <taxon>African cichlids</taxon>
        <taxon>Pseudocrenilabrinae</taxon>
        <taxon>Haplochromini</taxon>
        <taxon>Pundamilia</taxon>
    </lineage>
</organism>
<evidence type="ECO:0000256" key="3">
    <source>
        <dbReference type="ARBA" id="ARBA00022514"/>
    </source>
</evidence>
<sequence length="261" mass="28956">MGPAMAVLAGLKPGSGQGDSERMLSWPVFLLMLAALSSSFLSALSLYQLVALRAEIEQLQSDVSCGREEGQPSADRLQVEIPNNIKDVARQPECPPAFIQTRRRRTVSGAEVLISQSFLQMLANDSRKNYVKEILRDTYTGIPWQPGLKRGTALEAEGDRILVREEGFYYVYSQVFYRDNTFAMGHVVFRWKANVVGNEPQYVSLFRCIQNMNPVQSFNTCYTGGIVKLEAGDYLELLIPRATADVSLSGDSTFLGALKLA</sequence>
<dbReference type="OrthoDB" id="5947373at2759"/>
<keyword evidence="3" id="KW-0202">Cytokine</keyword>
<dbReference type="RefSeq" id="XP_005747242.1">
    <property type="nucleotide sequence ID" value="XM_005747185.1"/>
</dbReference>
<keyword evidence="4" id="KW-0964">Secreted</keyword>
<evidence type="ECO:0000313" key="9">
    <source>
        <dbReference type="Proteomes" id="UP000695023"/>
    </source>
</evidence>
<comment type="subcellular location">
    <subcellularLocation>
        <location evidence="1">Secreted</location>
    </subcellularLocation>
</comment>